<keyword evidence="2" id="KW-1185">Reference proteome</keyword>
<name>A0ACB7YKC4_9ERIC</name>
<dbReference type="Proteomes" id="UP000828048">
    <property type="component" value="Chromosome 11"/>
</dbReference>
<reference evidence="1 2" key="1">
    <citation type="journal article" date="2021" name="Hortic Res">
        <title>High-quality reference genome and annotation aids understanding of berry development for evergreen blueberry (Vaccinium darrowii).</title>
        <authorList>
            <person name="Yu J."/>
            <person name="Hulse-Kemp A.M."/>
            <person name="Babiker E."/>
            <person name="Staton M."/>
        </authorList>
    </citation>
    <scope>NUCLEOTIDE SEQUENCE [LARGE SCALE GENOMIC DNA]</scope>
    <source>
        <strain evidence="2">cv. NJ 8807/NJ 8810</strain>
        <tissue evidence="1">Young leaf</tissue>
    </source>
</reference>
<dbReference type="EMBL" id="CM037161">
    <property type="protein sequence ID" value="KAH7854051.1"/>
    <property type="molecule type" value="Genomic_DNA"/>
</dbReference>
<gene>
    <name evidence="1" type="ORF">Vadar_009533</name>
</gene>
<accession>A0ACB7YKC4</accession>
<protein>
    <submittedName>
        <fullName evidence="1">Uncharacterized protein</fullName>
    </submittedName>
</protein>
<proteinExistence type="predicted"/>
<evidence type="ECO:0000313" key="2">
    <source>
        <dbReference type="Proteomes" id="UP000828048"/>
    </source>
</evidence>
<evidence type="ECO:0000313" key="1">
    <source>
        <dbReference type="EMBL" id="KAH7854051.1"/>
    </source>
</evidence>
<organism evidence="1 2">
    <name type="scientific">Vaccinium darrowii</name>
    <dbReference type="NCBI Taxonomy" id="229202"/>
    <lineage>
        <taxon>Eukaryota</taxon>
        <taxon>Viridiplantae</taxon>
        <taxon>Streptophyta</taxon>
        <taxon>Embryophyta</taxon>
        <taxon>Tracheophyta</taxon>
        <taxon>Spermatophyta</taxon>
        <taxon>Magnoliopsida</taxon>
        <taxon>eudicotyledons</taxon>
        <taxon>Gunneridae</taxon>
        <taxon>Pentapetalae</taxon>
        <taxon>asterids</taxon>
        <taxon>Ericales</taxon>
        <taxon>Ericaceae</taxon>
        <taxon>Vaccinioideae</taxon>
        <taxon>Vaccinieae</taxon>
        <taxon>Vaccinium</taxon>
    </lineage>
</organism>
<sequence length="291" mass="30234">MLCNLAPQSSIPTGSFGNFASPGNQGFAQAHFTGFNEGLNPTTGVFGSSFNLYEGNGFPVINSESQGLGNTTGVYQNNLGNPNQGSPWYFDSGATSHITNNLQHISQPQPIQMQGGVQVGNGSQLQVTHTGSDFSDISIPVSVPSFNSTICPSISPSSSITSSIAPINSSVTVSLPTAENLNSSSSQIPAAPINSSSTATPSPVPSSVIPFSVQTSTIPSSSISTSSHNTHKMVTRSKNGITKPKTQFGLTVVTPTSSSVEVEPVYFSEAVKHDAWKQAMSEDSLDSTPDS</sequence>
<comment type="caution">
    <text evidence="1">The sequence shown here is derived from an EMBL/GenBank/DDBJ whole genome shotgun (WGS) entry which is preliminary data.</text>
</comment>